<accession>A0ACD5V3L1</accession>
<evidence type="ECO:0000313" key="1">
    <source>
        <dbReference type="EnsemblPlants" id="AVESA.00010b.r2.2DG0363580.1.CDS"/>
    </source>
</evidence>
<keyword evidence="2" id="KW-1185">Reference proteome</keyword>
<evidence type="ECO:0000313" key="2">
    <source>
        <dbReference type="Proteomes" id="UP001732700"/>
    </source>
</evidence>
<dbReference type="Proteomes" id="UP001732700">
    <property type="component" value="Chromosome 2D"/>
</dbReference>
<dbReference type="EnsemblPlants" id="AVESA.00010b.r2.2DG0363580.1">
    <property type="protein sequence ID" value="AVESA.00010b.r2.2DG0363580.1.CDS"/>
    <property type="gene ID" value="AVESA.00010b.r2.2DG0363580"/>
</dbReference>
<organism evidence="1 2">
    <name type="scientific">Avena sativa</name>
    <name type="common">Oat</name>
    <dbReference type="NCBI Taxonomy" id="4498"/>
    <lineage>
        <taxon>Eukaryota</taxon>
        <taxon>Viridiplantae</taxon>
        <taxon>Streptophyta</taxon>
        <taxon>Embryophyta</taxon>
        <taxon>Tracheophyta</taxon>
        <taxon>Spermatophyta</taxon>
        <taxon>Magnoliopsida</taxon>
        <taxon>Liliopsida</taxon>
        <taxon>Poales</taxon>
        <taxon>Poaceae</taxon>
        <taxon>BOP clade</taxon>
        <taxon>Pooideae</taxon>
        <taxon>Poodae</taxon>
        <taxon>Poeae</taxon>
        <taxon>Poeae Chloroplast Group 1 (Aveneae type)</taxon>
        <taxon>Aveninae</taxon>
        <taxon>Avena</taxon>
    </lineage>
</organism>
<reference evidence="1" key="1">
    <citation type="submission" date="2021-05" db="EMBL/GenBank/DDBJ databases">
        <authorList>
            <person name="Scholz U."/>
            <person name="Mascher M."/>
            <person name="Fiebig A."/>
        </authorList>
    </citation>
    <scope>NUCLEOTIDE SEQUENCE [LARGE SCALE GENOMIC DNA]</scope>
</reference>
<proteinExistence type="predicted"/>
<reference evidence="1" key="2">
    <citation type="submission" date="2025-09" db="UniProtKB">
        <authorList>
            <consortium name="EnsemblPlants"/>
        </authorList>
    </citation>
    <scope>IDENTIFICATION</scope>
</reference>
<protein>
    <submittedName>
        <fullName evidence="1">Uncharacterized protein</fullName>
    </submittedName>
</protein>
<name>A0ACD5V3L1_AVESA</name>
<sequence length="677" mass="78225">MKAIEAWARDLGVNLSAIDLDSIALPASEDFGILSEDKEILQNGDLPELEIGLSNIIVVDNLPVVSPEKYEKLESVVRRNYSKYGAIVYFWMPTDPEKHKTYGCCFLEYSTSQTPAELKPYAPGENLLKWLTDKKARDQFVICAGMFTEVYWNDARQAMPQLVYQKQYWTDSYVQWSPLGTYLATVHRQGAQVWGGDDKFQRLMKFSHPELKLIDFSPGERYLVTYSSHEPTDPRNTHRVVLNIFDVHTGKVMRGFKGSVDDFTTGGSIGVFGVPWPIFRWGGGRDDKYFARLGKNVISVYETETFTLLDKKSLKVENVADFSWSPTDPIISVFVPELCGGNQPAKVSLVQIPGKQELRQKNLFSVSDCKMYWQNNGEYLAVQVDRYRKTKKSIYTGFELYRIKEKDIPIEVFELDNKNDNIIAFAWEPRGHRFAIIHGDAPEPDISFYSVRTPDKAGRVSKLRTIKGRQANALFWCPSGRFIVLAGLKGFNGQLEFYNVDDFETMATAEHVMATDVMWDPTGRYIATAVTSVREMENGFQIWSFNGKQIYKVSKDHFYQFQWRPRQPSLLTPEKEREISENLEMYSKKYKQEDQDVLNQVSEQKRNRRRQFQEEWEGWLAKWKQQHQEEQSCRSSMALWGGEESDEEQVKNEGKEVEVDEIVSVIEETVAFDLDQY</sequence>